<evidence type="ECO:0000313" key="2">
    <source>
        <dbReference type="EMBL" id="CAA9430796.1"/>
    </source>
</evidence>
<gene>
    <name evidence="2" type="ORF">AVDCRST_MAG80-560</name>
</gene>
<feature type="non-terminal residue" evidence="2">
    <location>
        <position position="170"/>
    </location>
</feature>
<feature type="compositionally biased region" description="Basic residues" evidence="1">
    <location>
        <begin position="41"/>
        <end position="60"/>
    </location>
</feature>
<proteinExistence type="predicted"/>
<feature type="compositionally biased region" description="Basic residues" evidence="1">
    <location>
        <begin position="100"/>
        <end position="114"/>
    </location>
</feature>
<feature type="region of interest" description="Disordered" evidence="1">
    <location>
        <begin position="1"/>
        <end position="118"/>
    </location>
</feature>
<name>A0A6J4Q099_9ACTN</name>
<dbReference type="AlphaFoldDB" id="A0A6J4Q099"/>
<feature type="compositionally biased region" description="Basic and acidic residues" evidence="1">
    <location>
        <begin position="1"/>
        <end position="25"/>
    </location>
</feature>
<feature type="region of interest" description="Disordered" evidence="1">
    <location>
        <begin position="130"/>
        <end position="170"/>
    </location>
</feature>
<sequence length="170" mass="18703">GTLDGPERGREDSLPHTRLTNDGRHHPPGVPQERSGGAHGPRGRARPRLRGHRRVGRSRAGRQLVARQGTRRRDRGVPCPAGFRGPFTSDEGGHTLEKRGGRKQPHARRPRRRGGAGWRFDLVQRRPQALGRRRGHLACRMGGEGQGGPELRHGSGAVEQSPPTCARPRL</sequence>
<feature type="non-terminal residue" evidence="2">
    <location>
        <position position="1"/>
    </location>
</feature>
<accession>A0A6J4Q099</accession>
<organism evidence="2">
    <name type="scientific">uncultured Rubrobacteraceae bacterium</name>
    <dbReference type="NCBI Taxonomy" id="349277"/>
    <lineage>
        <taxon>Bacteria</taxon>
        <taxon>Bacillati</taxon>
        <taxon>Actinomycetota</taxon>
        <taxon>Rubrobacteria</taxon>
        <taxon>Rubrobacterales</taxon>
        <taxon>Rubrobacteraceae</taxon>
        <taxon>environmental samples</taxon>
    </lineage>
</organism>
<evidence type="ECO:0000256" key="1">
    <source>
        <dbReference type="SAM" id="MobiDB-lite"/>
    </source>
</evidence>
<dbReference type="EMBL" id="CADCVC010000048">
    <property type="protein sequence ID" value="CAA9430796.1"/>
    <property type="molecule type" value="Genomic_DNA"/>
</dbReference>
<protein>
    <submittedName>
        <fullName evidence="2">Uncharacterized protein</fullName>
    </submittedName>
</protein>
<reference evidence="2" key="1">
    <citation type="submission" date="2020-02" db="EMBL/GenBank/DDBJ databases">
        <authorList>
            <person name="Meier V. D."/>
        </authorList>
    </citation>
    <scope>NUCLEOTIDE SEQUENCE</scope>
    <source>
        <strain evidence="2">AVDCRST_MAG80</strain>
    </source>
</reference>